<protein>
    <submittedName>
        <fullName evidence="9">S7-ribonuclease</fullName>
    </submittedName>
</protein>
<dbReference type="GO" id="GO:0006401">
    <property type="term" value="P:RNA catabolic process"/>
    <property type="evidence" value="ECO:0007669"/>
    <property type="project" value="TreeGrafter"/>
</dbReference>
<evidence type="ECO:0000256" key="4">
    <source>
        <dbReference type="ARBA" id="ARBA00022801"/>
    </source>
</evidence>
<dbReference type="InterPro" id="IPR033697">
    <property type="entry name" value="Ribonuclease_T2_eukaryotic"/>
</dbReference>
<dbReference type="InterPro" id="IPR018188">
    <property type="entry name" value="RNase_T2_His_AS_1"/>
</dbReference>
<dbReference type="SUPFAM" id="SSF55895">
    <property type="entry name" value="Ribonuclease Rh-like"/>
    <property type="match status" value="1"/>
</dbReference>
<organism evidence="9">
    <name type="scientific">Citrus maxima</name>
    <name type="common">Pomelo</name>
    <name type="synonym">Citrus grandis</name>
    <dbReference type="NCBI Taxonomy" id="37334"/>
    <lineage>
        <taxon>Eukaryota</taxon>
        <taxon>Viridiplantae</taxon>
        <taxon>Streptophyta</taxon>
        <taxon>Embryophyta</taxon>
        <taxon>Tracheophyta</taxon>
        <taxon>Spermatophyta</taxon>
        <taxon>Magnoliopsida</taxon>
        <taxon>eudicotyledons</taxon>
        <taxon>Gunneridae</taxon>
        <taxon>Pentapetalae</taxon>
        <taxon>rosids</taxon>
        <taxon>malvids</taxon>
        <taxon>Sapindales</taxon>
        <taxon>Rutaceae</taxon>
        <taxon>Aurantioideae</taxon>
        <taxon>Citrus</taxon>
    </lineage>
</organism>
<keyword evidence="3" id="KW-0255">Endonuclease</keyword>
<dbReference type="GO" id="GO:0005576">
    <property type="term" value="C:extracellular region"/>
    <property type="evidence" value="ECO:0007669"/>
    <property type="project" value="TreeGrafter"/>
</dbReference>
<keyword evidence="8" id="KW-0732">Signal</keyword>
<dbReference type="PANTHER" id="PTHR11240:SF75">
    <property type="entry name" value="RIBONUCLEASE 3"/>
    <property type="match status" value="1"/>
</dbReference>
<dbReference type="AlphaFoldDB" id="A0A6B9KLD5"/>
<keyword evidence="4" id="KW-0378">Hydrolase</keyword>
<accession>A0A6B9KLD5</accession>
<evidence type="ECO:0000256" key="2">
    <source>
        <dbReference type="ARBA" id="ARBA00022722"/>
    </source>
</evidence>
<feature type="signal peptide" evidence="8">
    <location>
        <begin position="1"/>
        <end position="26"/>
    </location>
</feature>
<keyword evidence="5" id="KW-1015">Disulfide bond</keyword>
<name>A0A6B9KLD5_CITMA</name>
<dbReference type="GO" id="GO:0033897">
    <property type="term" value="F:ribonuclease T2 activity"/>
    <property type="evidence" value="ECO:0007669"/>
    <property type="project" value="InterPro"/>
</dbReference>
<dbReference type="InterPro" id="IPR001568">
    <property type="entry name" value="RNase_T2-like"/>
</dbReference>
<evidence type="ECO:0000256" key="8">
    <source>
        <dbReference type="SAM" id="SignalP"/>
    </source>
</evidence>
<dbReference type="EMBL" id="MN652903">
    <property type="protein sequence ID" value="QHA79783.1"/>
    <property type="molecule type" value="mRNA"/>
</dbReference>
<dbReference type="GO" id="GO:0003723">
    <property type="term" value="F:RNA binding"/>
    <property type="evidence" value="ECO:0007669"/>
    <property type="project" value="InterPro"/>
</dbReference>
<evidence type="ECO:0000256" key="7">
    <source>
        <dbReference type="RuleBase" id="RU004328"/>
    </source>
</evidence>
<dbReference type="PROSITE" id="PS00530">
    <property type="entry name" value="RNASE_T2_1"/>
    <property type="match status" value="1"/>
</dbReference>
<keyword evidence="6" id="KW-0456">Lyase</keyword>
<dbReference type="InterPro" id="IPR036430">
    <property type="entry name" value="RNase_T2-like_sf"/>
</dbReference>
<evidence type="ECO:0000256" key="5">
    <source>
        <dbReference type="ARBA" id="ARBA00023157"/>
    </source>
</evidence>
<reference evidence="9" key="1">
    <citation type="submission" date="2019-11" db="EMBL/GenBank/DDBJ databases">
        <title>Citrus has S-RNase-based self-incompatibility: evolution of self-compatibility by a mutant Sm-RNase.</title>
        <authorList>
            <person name="Mei L."/>
        </authorList>
    </citation>
    <scope>NUCLEOTIDE SEQUENCE</scope>
</reference>
<evidence type="ECO:0000256" key="1">
    <source>
        <dbReference type="ARBA" id="ARBA00007469"/>
    </source>
</evidence>
<dbReference type="CDD" id="cd01061">
    <property type="entry name" value="RNase_T2_euk"/>
    <property type="match status" value="1"/>
</dbReference>
<feature type="chain" id="PRO_5025470250" evidence="8">
    <location>
        <begin position="27"/>
        <end position="231"/>
    </location>
</feature>
<dbReference type="Pfam" id="PF00445">
    <property type="entry name" value="Ribonuclease_T2"/>
    <property type="match status" value="1"/>
</dbReference>
<dbReference type="Gene3D" id="3.90.730.10">
    <property type="entry name" value="Ribonuclease T2-like"/>
    <property type="match status" value="1"/>
</dbReference>
<dbReference type="PANTHER" id="PTHR11240">
    <property type="entry name" value="RIBONUCLEASE T2"/>
    <property type="match status" value="1"/>
</dbReference>
<proteinExistence type="evidence at transcript level"/>
<dbReference type="GO" id="GO:0016787">
    <property type="term" value="F:hydrolase activity"/>
    <property type="evidence" value="ECO:0007669"/>
    <property type="project" value="UniProtKB-KW"/>
</dbReference>
<evidence type="ECO:0000256" key="6">
    <source>
        <dbReference type="ARBA" id="ARBA00023239"/>
    </source>
</evidence>
<sequence length="231" mass="26193">MKAAYLLSFVLLVLYIISGAVRNCSGHDHFLLVQTWPNGYCSIANCHDSPLNFVLHGLWPVDRNGTSLHNYTTPSIRMIDILNRDTSLKSDMGKYWPSLISKISHKFWSRQWQKHGSAQKLITSPEDYFRTAIRLMKITNLQNKLAAKGIVPNGTSYPKDYYKSALEVIHGGESVMLACFSVNGIQLLRDVYICLDGQLRYFISCNKNEFNKTENCGDDIMFPSKVQISSS</sequence>
<keyword evidence="2" id="KW-0540">Nuclease</keyword>
<evidence type="ECO:0000256" key="3">
    <source>
        <dbReference type="ARBA" id="ARBA00022759"/>
    </source>
</evidence>
<comment type="similarity">
    <text evidence="1 7">Belongs to the RNase T2 family.</text>
</comment>
<evidence type="ECO:0000313" key="9">
    <source>
        <dbReference type="EMBL" id="QHA79783.1"/>
    </source>
</evidence>